<name>A0ABR8NS66_9MICO</name>
<dbReference type="Proteomes" id="UP000598426">
    <property type="component" value="Unassembled WGS sequence"/>
</dbReference>
<proteinExistence type="predicted"/>
<reference evidence="1 2" key="1">
    <citation type="submission" date="2020-09" db="EMBL/GenBank/DDBJ databases">
        <title>Isolation and identification of active actinomycetes.</title>
        <authorList>
            <person name="Li X."/>
        </authorList>
    </citation>
    <scope>NUCLEOTIDE SEQUENCE [LARGE SCALE GENOMIC DNA]</scope>
    <source>
        <strain evidence="1 2">NEAU-LLC</strain>
    </source>
</reference>
<sequence>MRRARRPQHPLDWYQDPDGRGVDARLHLLDRQMLDRDDVPISTVDDIEIDGVELGEAVDHERPPVVVAILVGAAVLPRVFGGRMPRSRWGRIEWRHVRRLDTVVRVDAAADDLDATWLERWIRDRVIARIPGGRHAPE</sequence>
<organism evidence="1 2">
    <name type="scientific">Microbacterium helvum</name>
    <dbReference type="NCBI Taxonomy" id="2773713"/>
    <lineage>
        <taxon>Bacteria</taxon>
        <taxon>Bacillati</taxon>
        <taxon>Actinomycetota</taxon>
        <taxon>Actinomycetes</taxon>
        <taxon>Micrococcales</taxon>
        <taxon>Microbacteriaceae</taxon>
        <taxon>Microbacterium</taxon>
    </lineage>
</organism>
<keyword evidence="2" id="KW-1185">Reference proteome</keyword>
<evidence type="ECO:0008006" key="3">
    <source>
        <dbReference type="Google" id="ProtNLM"/>
    </source>
</evidence>
<dbReference type="EMBL" id="JACXZS010000009">
    <property type="protein sequence ID" value="MBD3942853.1"/>
    <property type="molecule type" value="Genomic_DNA"/>
</dbReference>
<gene>
    <name evidence="1" type="ORF">IF188_14230</name>
</gene>
<dbReference type="RefSeq" id="WP_191172460.1">
    <property type="nucleotide sequence ID" value="NZ_JACXZS010000009.1"/>
</dbReference>
<accession>A0ABR8NS66</accession>
<comment type="caution">
    <text evidence="1">The sequence shown here is derived from an EMBL/GenBank/DDBJ whole genome shotgun (WGS) entry which is preliminary data.</text>
</comment>
<evidence type="ECO:0000313" key="2">
    <source>
        <dbReference type="Proteomes" id="UP000598426"/>
    </source>
</evidence>
<protein>
    <recommendedName>
        <fullName evidence="3">Type II toxin-antitoxin system PemK/MazF family toxin</fullName>
    </recommendedName>
</protein>
<evidence type="ECO:0000313" key="1">
    <source>
        <dbReference type="EMBL" id="MBD3942853.1"/>
    </source>
</evidence>